<proteinExistence type="predicted"/>
<dbReference type="Proteomes" id="UP000053411">
    <property type="component" value="Unassembled WGS sequence"/>
</dbReference>
<organism evidence="1 2">
    <name type="scientific">Fonsecaea multimorphosa CBS 102226</name>
    <dbReference type="NCBI Taxonomy" id="1442371"/>
    <lineage>
        <taxon>Eukaryota</taxon>
        <taxon>Fungi</taxon>
        <taxon>Dikarya</taxon>
        <taxon>Ascomycota</taxon>
        <taxon>Pezizomycotina</taxon>
        <taxon>Eurotiomycetes</taxon>
        <taxon>Chaetothyriomycetidae</taxon>
        <taxon>Chaetothyriales</taxon>
        <taxon>Herpotrichiellaceae</taxon>
        <taxon>Fonsecaea</taxon>
    </lineage>
</organism>
<gene>
    <name evidence="1" type="ORF">Z520_03529</name>
</gene>
<reference evidence="1 2" key="1">
    <citation type="submission" date="2015-01" db="EMBL/GenBank/DDBJ databases">
        <title>The Genome Sequence of Fonsecaea multimorphosa CBS 102226.</title>
        <authorList>
            <consortium name="The Broad Institute Genomics Platform"/>
            <person name="Cuomo C."/>
            <person name="de Hoog S."/>
            <person name="Gorbushina A."/>
            <person name="Stielow B."/>
            <person name="Teixiera M."/>
            <person name="Abouelleil A."/>
            <person name="Chapman S.B."/>
            <person name="Priest M."/>
            <person name="Young S.K."/>
            <person name="Wortman J."/>
            <person name="Nusbaum C."/>
            <person name="Birren B."/>
        </authorList>
    </citation>
    <scope>NUCLEOTIDE SEQUENCE [LARGE SCALE GENOMIC DNA]</scope>
    <source>
        <strain evidence="1 2">CBS 102226</strain>
    </source>
</reference>
<accession>A0A0D2K4Y8</accession>
<sequence length="470" mass="53517">MPVSKKDLEPDIQYMVVGVLVAEFEWLSNRIWLQEHVDDKHRVLSTLLSLRLTCQHLGQANIIKAAVFKEVTLQATTLSMNRITNTNLSSIAPFVRKINFLPTPFITNLELGDFTRVLEILSEHESNLPVRSRRHVETQWGAIPRTEARVTIAFNMHLKQALLDQSSIYSGELLCLWTIALRIFQHTTEFELFSIFGRHPLDPSEDSGMTHCPSCLESKNTLYDRTGVSEGQMLKTAIQCLVSSNAQIKSFSLHRTLAQHFKEVPSATWDLLDLSRLETLKYPDLEIVEDEYADDIEERDAAARRCLVRSLEKPLLNLRELNVDHYVEVPRLKLPHLSLIVLPCLRSITLGGVLVRVPRLAHTVTSCVALEDIYLRNCHPMGPDGSVVVDPEDREWEPLFDALSHHPNLGHFTITDQWAFMTSYSLTAMPDINHVEVHRLLLRTDMSAIPEYGYRGIWDAALLVYLGAED</sequence>
<dbReference type="GeneID" id="27709275"/>
<dbReference type="EMBL" id="KN848066">
    <property type="protein sequence ID" value="KIY00863.1"/>
    <property type="molecule type" value="Genomic_DNA"/>
</dbReference>
<protein>
    <submittedName>
        <fullName evidence="1">Uncharacterized protein</fullName>
    </submittedName>
</protein>
<dbReference type="RefSeq" id="XP_016634985.1">
    <property type="nucleotide sequence ID" value="XM_016774039.1"/>
</dbReference>
<evidence type="ECO:0000313" key="1">
    <source>
        <dbReference type="EMBL" id="KIY00863.1"/>
    </source>
</evidence>
<name>A0A0D2K4Y8_9EURO</name>
<dbReference type="OrthoDB" id="4132811at2759"/>
<dbReference type="VEuPathDB" id="FungiDB:Z520_03529"/>
<dbReference type="AlphaFoldDB" id="A0A0D2K4Y8"/>
<keyword evidence="2" id="KW-1185">Reference proteome</keyword>
<evidence type="ECO:0000313" key="2">
    <source>
        <dbReference type="Proteomes" id="UP000053411"/>
    </source>
</evidence>